<protein>
    <submittedName>
        <fullName evidence="5">Coiled-coil domain-containing protein 148</fullName>
    </submittedName>
</protein>
<sequence length="612" mass="73013">MSREGYRSHISSSPDHMNSLVQRMTDGLGSNKYKPVDYGRLRAAISEKRYGSIKTSMKVAKIEKMSQQHRENTILKQHQLIWQKEFLRLQHIRKKAQVDVDEHTRNNRTSEICGQIYNDFDYCDAGLSAEFNAFKKATADPVWNLRDDLRYWLTEKREDVKLGSPDVIEEHAEVREMVKNVKSQQEEIMNKLNQEQKRLEAELQSDILLELCPPVLHKRPAVQMGIPQEALQSECPDQKLKTDVLHEFSIIDEKYENQIDELGERHALALSLDECGGWDADEHFQFVAIHDQYPRELPNRRTLLFDRLKRHLPRKSHTQLSDHEDWWLDYKYYYERLKGIHTDWNRDKRELVGKAQMVFAEAAAAQELEEVRQEYYSRHKQLCEVLYEKVKEWREKKMEAMQLQAQIDEERRRQAEEKFEREQEVEKKRRSKEKEQLKKFNDVKETQRQEAQAAAEQRLKELMDQMAEQAVHDRERVKFREEQLEQKLEERKEKEGLKALEEKEKEERLEALRAQVRIIAESDPSRTMQETKAWMAHHSIDEDEELPLYKPLFDMHSFTSKQITSDHRVRLEQKLREAGLHNTDYARQIIRGATPPRVPRKDQQHTFKFTDD</sequence>
<name>A0ABM0JFT9_APLCA</name>
<accession>A0ABM0JFT9</accession>
<feature type="coiled-coil region" evidence="2">
    <location>
        <begin position="174"/>
        <end position="209"/>
    </location>
</feature>
<keyword evidence="1 2" id="KW-0175">Coiled coil</keyword>
<evidence type="ECO:0000313" key="4">
    <source>
        <dbReference type="Proteomes" id="UP000694888"/>
    </source>
</evidence>
<evidence type="ECO:0000313" key="5">
    <source>
        <dbReference type="RefSeq" id="XP_005092710.1"/>
    </source>
</evidence>
<evidence type="ECO:0000256" key="3">
    <source>
        <dbReference type="SAM" id="MobiDB-lite"/>
    </source>
</evidence>
<feature type="region of interest" description="Disordered" evidence="3">
    <location>
        <begin position="590"/>
        <end position="612"/>
    </location>
</feature>
<feature type="compositionally biased region" description="Basic and acidic residues" evidence="3">
    <location>
        <begin position="599"/>
        <end position="612"/>
    </location>
</feature>
<organism evidence="4 5">
    <name type="scientific">Aplysia californica</name>
    <name type="common">California sea hare</name>
    <dbReference type="NCBI Taxonomy" id="6500"/>
    <lineage>
        <taxon>Eukaryota</taxon>
        <taxon>Metazoa</taxon>
        <taxon>Spiralia</taxon>
        <taxon>Lophotrochozoa</taxon>
        <taxon>Mollusca</taxon>
        <taxon>Gastropoda</taxon>
        <taxon>Heterobranchia</taxon>
        <taxon>Euthyneura</taxon>
        <taxon>Tectipleura</taxon>
        <taxon>Aplysiida</taxon>
        <taxon>Aplysioidea</taxon>
        <taxon>Aplysiidae</taxon>
        <taxon>Aplysia</taxon>
    </lineage>
</organism>
<dbReference type="InterPro" id="IPR039902">
    <property type="entry name" value="CCDC148/CCDC112"/>
</dbReference>
<evidence type="ECO:0000256" key="1">
    <source>
        <dbReference type="ARBA" id="ARBA00023054"/>
    </source>
</evidence>
<dbReference type="PANTHER" id="PTHR21549:SF1">
    <property type="entry name" value="COILED-COIL DOMAIN-CONTAINING PROTEIN 148"/>
    <property type="match status" value="1"/>
</dbReference>
<keyword evidence="4" id="KW-1185">Reference proteome</keyword>
<proteinExistence type="predicted"/>
<dbReference type="RefSeq" id="XP_005092710.1">
    <property type="nucleotide sequence ID" value="XM_005092653.3"/>
</dbReference>
<evidence type="ECO:0000256" key="2">
    <source>
        <dbReference type="SAM" id="Coils"/>
    </source>
</evidence>
<reference evidence="5" key="1">
    <citation type="submission" date="2025-08" db="UniProtKB">
        <authorList>
            <consortium name="RefSeq"/>
        </authorList>
    </citation>
    <scope>IDENTIFICATION</scope>
</reference>
<dbReference type="GeneID" id="101857625"/>
<dbReference type="Proteomes" id="UP000694888">
    <property type="component" value="Unplaced"/>
</dbReference>
<gene>
    <name evidence="5" type="primary">LOC101857625</name>
</gene>
<dbReference type="PANTHER" id="PTHR21549">
    <property type="entry name" value="MUTATED IN BLADDER CANCER 1"/>
    <property type="match status" value="1"/>
</dbReference>
<feature type="region of interest" description="Disordered" evidence="3">
    <location>
        <begin position="417"/>
        <end position="455"/>
    </location>
</feature>
<feature type="compositionally biased region" description="Basic and acidic residues" evidence="3">
    <location>
        <begin position="417"/>
        <end position="448"/>
    </location>
</feature>